<evidence type="ECO:0000313" key="2">
    <source>
        <dbReference type="EMBL" id="DAF42334.1"/>
    </source>
</evidence>
<sequence length="362" mass="40158">MGSSGIISVNDARLAIDKDGSLTAVIGSNTIYNRSHASFARKKEVNVRVVASDGGDLLIRNMPLFDEHDLKEMQNQSGEFKYVHIGCITVSIEPLIHHKFLAQYGKSIKGICVVFDSTFEVFEESIISAHQFDLSAGRADFICYPNHCLSASDCNLNERLSVLLCMDNIRTKKGNELMTICIGHITTGTNTLNPSGGAPPSLKTVGVTGTIEVEMNQIGDDIVHRLNMARQSGTLDVVPTGGDQFIRPKHKGLKHYFLKPPKVVVRRNYDTQLAMVNRGISKSEEPVLEEPRMSLSAPSSPVHNNDFNRAGKYYPGESSNSRPDRYYLDGSIIRQAIRTKKENLRAASARYDEKKINLEMNK</sequence>
<name>A0A8D9UJ26_9RHAB</name>
<accession>A0A8D9UJ26</accession>
<dbReference type="EMBL" id="BK014306">
    <property type="protein sequence ID" value="DAF42334.1"/>
    <property type="molecule type" value="Viral_cRNA"/>
</dbReference>
<reference evidence="2" key="2">
    <citation type="journal article" date="2021" name="Viruses">
        <title>Illuminating the Plant Rhabdovirus Landscape through Metatranscriptomics Data.</title>
        <authorList>
            <person name="Bejerman N."/>
            <person name="Dietzgen R.G."/>
            <person name="Debat H."/>
        </authorList>
    </citation>
    <scope>NUCLEOTIDE SEQUENCE</scope>
</reference>
<evidence type="ECO:0000256" key="1">
    <source>
        <dbReference type="SAM" id="MobiDB-lite"/>
    </source>
</evidence>
<feature type="region of interest" description="Disordered" evidence="1">
    <location>
        <begin position="291"/>
        <end position="321"/>
    </location>
</feature>
<proteinExistence type="predicted"/>
<reference evidence="2" key="1">
    <citation type="journal article" date="2021" name="J. Anim. Genet.">
        <title>Illuminating the plant rhabdovirus landscape through metatranscriptomics data.</title>
        <authorList>
            <person name="Bejerman N."/>
            <person name="Dietzgen R.G."/>
            <person name="Debat H."/>
        </authorList>
    </citation>
    <scope>NUCLEOTIDE SEQUENCE</scope>
</reference>
<feature type="compositionally biased region" description="Polar residues" evidence="1">
    <location>
        <begin position="296"/>
        <end position="307"/>
    </location>
</feature>
<organism evidence="2">
    <name type="scientific">Lotus corniculatus virus 1</name>
    <dbReference type="NCBI Taxonomy" id="2793731"/>
    <lineage>
        <taxon>Viruses</taxon>
        <taxon>Riboviria</taxon>
        <taxon>Orthornavirae</taxon>
        <taxon>Negarnaviricota</taxon>
        <taxon>Haploviricotina</taxon>
        <taxon>Monjiviricetes</taxon>
        <taxon>Mononegavirales</taxon>
        <taxon>Rhabdoviridae</taxon>
    </lineage>
</organism>
<dbReference type="Pfam" id="PF01107">
    <property type="entry name" value="MP"/>
    <property type="match status" value="1"/>
</dbReference>
<dbReference type="InterPro" id="IPR028919">
    <property type="entry name" value="Viral_movement"/>
</dbReference>
<protein>
    <submittedName>
        <fullName evidence="2">P3</fullName>
    </submittedName>
</protein>